<proteinExistence type="predicted"/>
<dbReference type="EMBL" id="AM849035">
    <property type="protein sequence ID" value="CAQ03234.1"/>
    <property type="molecule type" value="Genomic_DNA"/>
</dbReference>
<dbReference type="HOGENOM" id="CLU_2895920_0_0_11"/>
<evidence type="ECO:0000313" key="2">
    <source>
        <dbReference type="Proteomes" id="UP000001318"/>
    </source>
</evidence>
<evidence type="ECO:0000313" key="1">
    <source>
        <dbReference type="EMBL" id="CAQ03234.1"/>
    </source>
</evidence>
<sequence>MIYAAVLLAPLASAAVAIHWIRSRTAVGIVGGVLLLLFAIVVGALATAYVALQEAGGLRIPM</sequence>
<organism evidence="1 2">
    <name type="scientific">Clavibacter sepedonicus</name>
    <name type="common">Clavibacter michiganensis subsp. sepedonicus</name>
    <dbReference type="NCBI Taxonomy" id="31964"/>
    <lineage>
        <taxon>Bacteria</taxon>
        <taxon>Bacillati</taxon>
        <taxon>Actinomycetota</taxon>
        <taxon>Actinomycetes</taxon>
        <taxon>Micrococcales</taxon>
        <taxon>Microbacteriaceae</taxon>
        <taxon>Clavibacter</taxon>
    </lineage>
</organism>
<keyword evidence="2" id="KW-1185">Reference proteome</keyword>
<protein>
    <submittedName>
        <fullName evidence="1">Membrane protein</fullName>
    </submittedName>
</protein>
<dbReference type="KEGG" id="cms:pCS0051"/>
<name>B0RJ44_CLASE</name>
<keyword evidence="1" id="KW-0614">Plasmid</keyword>
<reference evidence="1 2" key="1">
    <citation type="journal article" date="2008" name="J. Bacteriol.">
        <title>Genome of the actinomycete plant pathogen Clavibacter michiganensis subsp. sepedonicus suggests recent niche adaptation.</title>
        <authorList>
            <person name="Bentley S.D."/>
            <person name="Corton C."/>
            <person name="Brown S.E."/>
            <person name="Barron A."/>
            <person name="Clark L."/>
            <person name="Doggett J."/>
            <person name="Harris B."/>
            <person name="Ormond D."/>
            <person name="Quail M.A."/>
            <person name="May G."/>
            <person name="Francis D."/>
            <person name="Knudson D."/>
            <person name="Parkhill J."/>
            <person name="Ishimaru C.A."/>
        </authorList>
    </citation>
    <scope>NUCLEOTIDE SEQUENCE [LARGE SCALE GENOMIC DNA]</scope>
    <source>
        <strain evidence="2">ATCC 33113 / DSM 20744 / JCM 9667 / LMG 2889 / ICMP 2535 / C-1</strain>
    </source>
</reference>
<geneLocation type="plasmid" evidence="1 2">
    <name>pCS1</name>
</geneLocation>
<dbReference type="Proteomes" id="UP000001318">
    <property type="component" value="Plasmid pCS1"/>
</dbReference>
<accession>B0RJ44</accession>
<gene>
    <name evidence="1" type="ordered locus">pCS0051</name>
</gene>
<dbReference type="RefSeq" id="WP_012296889.1">
    <property type="nucleotide sequence ID" value="NC_010399.1"/>
</dbReference>
<dbReference type="AlphaFoldDB" id="B0RJ44"/>
<dbReference type="GeneID" id="29469742"/>